<protein>
    <submittedName>
        <fullName evidence="1">Uncharacterized protein</fullName>
    </submittedName>
</protein>
<name>A0A6J5P2L2_9CAUD</name>
<proteinExistence type="predicted"/>
<organism evidence="1">
    <name type="scientific">uncultured Caudovirales phage</name>
    <dbReference type="NCBI Taxonomy" id="2100421"/>
    <lineage>
        <taxon>Viruses</taxon>
        <taxon>Duplodnaviria</taxon>
        <taxon>Heunggongvirae</taxon>
        <taxon>Uroviricota</taxon>
        <taxon>Caudoviricetes</taxon>
        <taxon>Peduoviridae</taxon>
        <taxon>Maltschvirus</taxon>
        <taxon>Maltschvirus maltsch</taxon>
    </lineage>
</organism>
<gene>
    <name evidence="1" type="ORF">UFOVP810_20</name>
</gene>
<reference evidence="1" key="1">
    <citation type="submission" date="2020-04" db="EMBL/GenBank/DDBJ databases">
        <authorList>
            <person name="Chiriac C."/>
            <person name="Salcher M."/>
            <person name="Ghai R."/>
            <person name="Kavagutti S V."/>
        </authorList>
    </citation>
    <scope>NUCLEOTIDE SEQUENCE</scope>
</reference>
<evidence type="ECO:0000313" key="1">
    <source>
        <dbReference type="EMBL" id="CAB4163425.1"/>
    </source>
</evidence>
<accession>A0A6J5P2L2</accession>
<dbReference type="EMBL" id="LR796744">
    <property type="protein sequence ID" value="CAB4163425.1"/>
    <property type="molecule type" value="Genomic_DNA"/>
</dbReference>
<sequence length="73" mass="8516">MIKHTDNNQTVLKTPQLYTARHEIAEYAPQWLPVHDWYRRHGFSVAASNMKDIMRSGHRPQGLMQLLERSVGT</sequence>